<organism evidence="1 2">
    <name type="scientific">Micrococcus endophyticus</name>
    <dbReference type="NCBI Taxonomy" id="455343"/>
    <lineage>
        <taxon>Bacteria</taxon>
        <taxon>Bacillati</taxon>
        <taxon>Actinomycetota</taxon>
        <taxon>Actinomycetes</taxon>
        <taxon>Micrococcales</taxon>
        <taxon>Micrococcaceae</taxon>
        <taxon>Micrococcus</taxon>
    </lineage>
</organism>
<dbReference type="GO" id="GO:0016810">
    <property type="term" value="F:hydrolase activity, acting on carbon-nitrogen (but not peptide) bonds"/>
    <property type="evidence" value="ECO:0007669"/>
    <property type="project" value="InterPro"/>
</dbReference>
<dbReference type="AlphaFoldDB" id="A0A7W9JIH2"/>
<dbReference type="InterPro" id="IPR011059">
    <property type="entry name" value="Metal-dep_hydrolase_composite"/>
</dbReference>
<dbReference type="EMBL" id="JACHMW010000001">
    <property type="protein sequence ID" value="MBB5848111.1"/>
    <property type="molecule type" value="Genomic_DNA"/>
</dbReference>
<dbReference type="Gene3D" id="2.30.40.10">
    <property type="entry name" value="Urease, subunit C, domain 1"/>
    <property type="match status" value="1"/>
</dbReference>
<gene>
    <name evidence="1" type="ORF">HDA33_000675</name>
</gene>
<reference evidence="1 2" key="1">
    <citation type="submission" date="2020-08" db="EMBL/GenBank/DDBJ databases">
        <title>Sequencing the genomes of 1000 actinobacteria strains.</title>
        <authorList>
            <person name="Klenk H.-P."/>
        </authorList>
    </citation>
    <scope>NUCLEOTIDE SEQUENCE [LARGE SCALE GENOMIC DNA]</scope>
    <source>
        <strain evidence="1 2">DSM 17945</strain>
    </source>
</reference>
<proteinExistence type="predicted"/>
<protein>
    <recommendedName>
        <fullName evidence="3">Amidohydrolase</fullName>
    </recommendedName>
</protein>
<evidence type="ECO:0008006" key="3">
    <source>
        <dbReference type="Google" id="ProtNLM"/>
    </source>
</evidence>
<keyword evidence="2" id="KW-1185">Reference proteome</keyword>
<dbReference type="SUPFAM" id="SSF51338">
    <property type="entry name" value="Composite domain of metallo-dependent hydrolases"/>
    <property type="match status" value="1"/>
</dbReference>
<dbReference type="Proteomes" id="UP000567246">
    <property type="component" value="Unassembled WGS sequence"/>
</dbReference>
<evidence type="ECO:0000313" key="1">
    <source>
        <dbReference type="EMBL" id="MBB5848111.1"/>
    </source>
</evidence>
<dbReference type="RefSeq" id="WP_184170900.1">
    <property type="nucleotide sequence ID" value="NZ_JACHMW010000001.1"/>
</dbReference>
<sequence length="368" mass="36984">MSAHLLTTGIIHSVTDPYAQALLVRDGVIAWLGADDSAERVADPADARTDLDGDVVVPAFVEPLARPEDARDALSRGTAVVTVLAGPAGDVAPAEGVQAVVYRHAEGPAEGAVGVWLPVAADVDAADLAAALAEATRAGEQAYLVPAADAAGQGDAEAPAAAQAAAIAALRRVADELGAPALGRVRHRLVVTSPVAAEDRAFLASVAVSATVVPAADGTLRAPVASLLADAVPVALGAGPGRDPWAAVRAALSHPEEAERISARSAFAAATRTPLRALPDAADADLVAAPRLAVSAPAVFGVWEAEAVAVQSPDGRVAAWSTDTRAGTPLLPALDDQTPLPRWRATWVGGRIAAEAADGDAHGTGDHA</sequence>
<comment type="caution">
    <text evidence="1">The sequence shown here is derived from an EMBL/GenBank/DDBJ whole genome shotgun (WGS) entry which is preliminary data.</text>
</comment>
<evidence type="ECO:0000313" key="2">
    <source>
        <dbReference type="Proteomes" id="UP000567246"/>
    </source>
</evidence>
<accession>A0A7W9JIH2</accession>
<name>A0A7W9JIH2_9MICC</name>